<feature type="transmembrane region" description="Helical" evidence="11">
    <location>
        <begin position="101"/>
        <end position="122"/>
    </location>
</feature>
<evidence type="ECO:0000256" key="7">
    <source>
        <dbReference type="ARBA" id="ARBA00022982"/>
    </source>
</evidence>
<evidence type="ECO:0000256" key="11">
    <source>
        <dbReference type="SAM" id="Phobius"/>
    </source>
</evidence>
<dbReference type="GO" id="GO:0019646">
    <property type="term" value="P:aerobic electron transport chain"/>
    <property type="evidence" value="ECO:0007669"/>
    <property type="project" value="InterPro"/>
</dbReference>
<dbReference type="EMBL" id="UINC01007884">
    <property type="protein sequence ID" value="SVA35533.1"/>
    <property type="molecule type" value="Genomic_DNA"/>
</dbReference>
<keyword evidence="4" id="KW-0349">Heme</keyword>
<reference evidence="12" key="1">
    <citation type="submission" date="2018-05" db="EMBL/GenBank/DDBJ databases">
        <authorList>
            <person name="Lanie J.A."/>
            <person name="Ng W.-L."/>
            <person name="Kazmierczak K.M."/>
            <person name="Andrzejewski T.M."/>
            <person name="Davidsen T.M."/>
            <person name="Wayne K.J."/>
            <person name="Tettelin H."/>
            <person name="Glass J.I."/>
            <person name="Rusch D."/>
            <person name="Podicherti R."/>
            <person name="Tsui H.-C.T."/>
            <person name="Winkler M.E."/>
        </authorList>
    </citation>
    <scope>NUCLEOTIDE SEQUENCE</scope>
</reference>
<comment type="subcellular location">
    <subcellularLocation>
        <location evidence="1">Cell membrane</location>
        <topology evidence="1">Multi-pass membrane protein</topology>
    </subcellularLocation>
</comment>
<accession>A0A381V8A5</accession>
<evidence type="ECO:0000256" key="2">
    <source>
        <dbReference type="ARBA" id="ARBA00022448"/>
    </source>
</evidence>
<name>A0A381V8A5_9ZZZZ</name>
<evidence type="ECO:0000256" key="10">
    <source>
        <dbReference type="ARBA" id="ARBA00023136"/>
    </source>
</evidence>
<feature type="non-terminal residue" evidence="12">
    <location>
        <position position="1"/>
    </location>
</feature>
<keyword evidence="2" id="KW-0813">Transport</keyword>
<protein>
    <recommendedName>
        <fullName evidence="13">Cytochrome oxidase subunit I profile domain-containing protein</fullName>
    </recommendedName>
</protein>
<feature type="non-terminal residue" evidence="12">
    <location>
        <position position="189"/>
    </location>
</feature>
<dbReference type="InterPro" id="IPR002585">
    <property type="entry name" value="Cyt-d_ubiquinol_oxidase_su_1"/>
</dbReference>
<evidence type="ECO:0000256" key="3">
    <source>
        <dbReference type="ARBA" id="ARBA00022475"/>
    </source>
</evidence>
<dbReference type="GO" id="GO:0005886">
    <property type="term" value="C:plasma membrane"/>
    <property type="evidence" value="ECO:0007669"/>
    <property type="project" value="UniProtKB-SubCell"/>
</dbReference>
<keyword evidence="3" id="KW-1003">Cell membrane</keyword>
<dbReference type="GO" id="GO:0070069">
    <property type="term" value="C:cytochrome complex"/>
    <property type="evidence" value="ECO:0007669"/>
    <property type="project" value="InterPro"/>
</dbReference>
<feature type="transmembrane region" description="Helical" evidence="11">
    <location>
        <begin position="167"/>
        <end position="186"/>
    </location>
</feature>
<organism evidence="12">
    <name type="scientific">marine metagenome</name>
    <dbReference type="NCBI Taxonomy" id="408172"/>
    <lineage>
        <taxon>unclassified sequences</taxon>
        <taxon>metagenomes</taxon>
        <taxon>ecological metagenomes</taxon>
    </lineage>
</organism>
<keyword evidence="5 11" id="KW-0812">Transmembrane</keyword>
<keyword evidence="10 11" id="KW-0472">Membrane</keyword>
<evidence type="ECO:0000256" key="4">
    <source>
        <dbReference type="ARBA" id="ARBA00022617"/>
    </source>
</evidence>
<dbReference type="Pfam" id="PF01654">
    <property type="entry name" value="Cyt_bd_oxida_I"/>
    <property type="match status" value="1"/>
</dbReference>
<evidence type="ECO:0008006" key="13">
    <source>
        <dbReference type="Google" id="ProtNLM"/>
    </source>
</evidence>
<dbReference type="GO" id="GO:0020037">
    <property type="term" value="F:heme binding"/>
    <property type="evidence" value="ECO:0007669"/>
    <property type="project" value="TreeGrafter"/>
</dbReference>
<dbReference type="GO" id="GO:0016682">
    <property type="term" value="F:oxidoreductase activity, acting on diphenols and related substances as donors, oxygen as acceptor"/>
    <property type="evidence" value="ECO:0007669"/>
    <property type="project" value="TreeGrafter"/>
</dbReference>
<gene>
    <name evidence="12" type="ORF">METZ01_LOCUS88387</name>
</gene>
<evidence type="ECO:0000256" key="8">
    <source>
        <dbReference type="ARBA" id="ARBA00022989"/>
    </source>
</evidence>
<evidence type="ECO:0000256" key="5">
    <source>
        <dbReference type="ARBA" id="ARBA00022692"/>
    </source>
</evidence>
<evidence type="ECO:0000313" key="12">
    <source>
        <dbReference type="EMBL" id="SVA35533.1"/>
    </source>
</evidence>
<keyword evidence="8 11" id="KW-1133">Transmembrane helix</keyword>
<dbReference type="GO" id="GO:0009055">
    <property type="term" value="F:electron transfer activity"/>
    <property type="evidence" value="ECO:0007669"/>
    <property type="project" value="InterPro"/>
</dbReference>
<evidence type="ECO:0000256" key="1">
    <source>
        <dbReference type="ARBA" id="ARBA00004651"/>
    </source>
</evidence>
<dbReference type="PANTHER" id="PTHR30365:SF14">
    <property type="entry name" value="CYTOCHROME BD MENAQUINOL OXIDASE SUBUNIT I-RELATED"/>
    <property type="match status" value="1"/>
</dbReference>
<evidence type="ECO:0000256" key="9">
    <source>
        <dbReference type="ARBA" id="ARBA00023004"/>
    </source>
</evidence>
<keyword evidence="6" id="KW-0479">Metal-binding</keyword>
<sequence length="189" mass="20971">VNTLVRPPVVVAAIAGVFLWILSPDILWAAQSEALPSGQDVRSFFGLSPRGTIWVVAQLHLLFAAFVLGVPIFAVIVEFIGWRTGDQRYDHLAREFIKLQTVAFATTAALGGLLAFTLFGLYPTFSTYFVSIFAPSMYVYAAFFFVETGILYSYYYSWDRLMHHKGIHIPLGVMLNVAGTILVLIGNGW</sequence>
<dbReference type="PANTHER" id="PTHR30365">
    <property type="entry name" value="CYTOCHROME D UBIQUINOL OXIDASE"/>
    <property type="match status" value="1"/>
</dbReference>
<dbReference type="GO" id="GO:0046872">
    <property type="term" value="F:metal ion binding"/>
    <property type="evidence" value="ECO:0007669"/>
    <property type="project" value="UniProtKB-KW"/>
</dbReference>
<dbReference type="AlphaFoldDB" id="A0A381V8A5"/>
<evidence type="ECO:0000256" key="6">
    <source>
        <dbReference type="ARBA" id="ARBA00022723"/>
    </source>
</evidence>
<feature type="transmembrane region" description="Helical" evidence="11">
    <location>
        <begin position="53"/>
        <end position="80"/>
    </location>
</feature>
<proteinExistence type="predicted"/>
<keyword evidence="9" id="KW-0408">Iron</keyword>
<feature type="transmembrane region" description="Helical" evidence="11">
    <location>
        <begin position="128"/>
        <end position="155"/>
    </location>
</feature>
<keyword evidence="7" id="KW-0249">Electron transport</keyword>